<gene>
    <name evidence="4" type="ORF">AAFC00_000610</name>
</gene>
<proteinExistence type="inferred from homology"/>
<evidence type="ECO:0000256" key="1">
    <source>
        <dbReference type="ARBA" id="ARBA00007177"/>
    </source>
</evidence>
<feature type="region of interest" description="Disordered" evidence="3">
    <location>
        <begin position="273"/>
        <end position="297"/>
    </location>
</feature>
<reference evidence="4 5" key="1">
    <citation type="submission" date="2024-07" db="EMBL/GenBank/DDBJ databases">
        <title>Draft sequence of the Neodothiora populina.</title>
        <authorList>
            <person name="Drown D.D."/>
            <person name="Schuette U.S."/>
            <person name="Buechlein A.B."/>
            <person name="Rusch D.R."/>
            <person name="Winton L.W."/>
            <person name="Adams G.A."/>
        </authorList>
    </citation>
    <scope>NUCLEOTIDE SEQUENCE [LARGE SCALE GENOMIC DNA]</scope>
    <source>
        <strain evidence="4 5">CPC 39397</strain>
    </source>
</reference>
<dbReference type="EMBL" id="JBFMKM010000009">
    <property type="protein sequence ID" value="KAL1304187.1"/>
    <property type="molecule type" value="Genomic_DNA"/>
</dbReference>
<organism evidence="4 5">
    <name type="scientific">Neodothiora populina</name>
    <dbReference type="NCBI Taxonomy" id="2781224"/>
    <lineage>
        <taxon>Eukaryota</taxon>
        <taxon>Fungi</taxon>
        <taxon>Dikarya</taxon>
        <taxon>Ascomycota</taxon>
        <taxon>Pezizomycotina</taxon>
        <taxon>Dothideomycetes</taxon>
        <taxon>Dothideomycetidae</taxon>
        <taxon>Dothideales</taxon>
        <taxon>Dothioraceae</taxon>
        <taxon>Neodothiora</taxon>
    </lineage>
</organism>
<dbReference type="PANTHER" id="PTHR33643:SF1">
    <property type="entry name" value="UREASE ACCESSORY PROTEIN D"/>
    <property type="match status" value="1"/>
</dbReference>
<dbReference type="HAMAP" id="MF_01384">
    <property type="entry name" value="UreD"/>
    <property type="match status" value="1"/>
</dbReference>
<dbReference type="PANTHER" id="PTHR33643">
    <property type="entry name" value="UREASE ACCESSORY PROTEIN D"/>
    <property type="match status" value="1"/>
</dbReference>
<comment type="similarity">
    <text evidence="1">Belongs to the UreD family.</text>
</comment>
<keyword evidence="5" id="KW-1185">Reference proteome</keyword>
<evidence type="ECO:0008006" key="6">
    <source>
        <dbReference type="Google" id="ProtNLM"/>
    </source>
</evidence>
<comment type="caution">
    <text evidence="4">The sequence shown here is derived from an EMBL/GenBank/DDBJ whole genome shotgun (WGS) entry which is preliminary data.</text>
</comment>
<evidence type="ECO:0000256" key="2">
    <source>
        <dbReference type="ARBA" id="ARBA00023186"/>
    </source>
</evidence>
<evidence type="ECO:0000256" key="3">
    <source>
        <dbReference type="SAM" id="MobiDB-lite"/>
    </source>
</evidence>
<evidence type="ECO:0000313" key="4">
    <source>
        <dbReference type="EMBL" id="KAL1304187.1"/>
    </source>
</evidence>
<dbReference type="InterPro" id="IPR002669">
    <property type="entry name" value="UreD"/>
</dbReference>
<dbReference type="RefSeq" id="XP_069200462.1">
    <property type="nucleotide sequence ID" value="XM_069346073.1"/>
</dbReference>
<keyword evidence="2" id="KW-0143">Chaperone</keyword>
<dbReference type="Pfam" id="PF01774">
    <property type="entry name" value="UreD"/>
    <property type="match status" value="1"/>
</dbReference>
<protein>
    <recommendedName>
        <fullName evidence="6">Urease accessory protein UreD</fullName>
    </recommendedName>
</protein>
<dbReference type="GeneID" id="95974313"/>
<dbReference type="Proteomes" id="UP001562354">
    <property type="component" value="Unassembled WGS sequence"/>
</dbReference>
<evidence type="ECO:0000313" key="5">
    <source>
        <dbReference type="Proteomes" id="UP001562354"/>
    </source>
</evidence>
<name>A0ABR3PDF3_9PEZI</name>
<accession>A0ABR3PDF3</accession>
<sequence>MHNPFLSTPTQKPGHGSVHLALLPPATPVLQNMTYQYPLKLISPAPLTLTWRGESDHGQQESGIHLSRIIHTLYLLTYGGGIVAGDEISLSITLAPQTHLVLLTQGSTKIFKSPRRDLLSCQNMAVSIAPGASLVYLPDPVQPFERSCFRQEQVYNLLPPGSEGAKRGNLCVLDWASRGRAANGEDWTFWTYASKNEIHLDPGNDSTKGSKRLLLRDSLLLEVGSEEDNAGSISKRMDGMGVFGTLIIYGPLFDRLGAFFMDEFKSLPRIGGRGNWDTGSGDEEEPEDNAKKRARAVRQRRETVDGVLWSSAAVRGCVLVKFGAREVEGARNWLRSMLEFEGTVVDQFGERALMCLR</sequence>